<dbReference type="GO" id="GO:0005737">
    <property type="term" value="C:cytoplasm"/>
    <property type="evidence" value="ECO:0007669"/>
    <property type="project" value="UniProtKB-SubCell"/>
</dbReference>
<evidence type="ECO:0000256" key="6">
    <source>
        <dbReference type="ARBA" id="ARBA00022833"/>
    </source>
</evidence>
<keyword evidence="5 7" id="KW-0378">Hydrolase</keyword>
<dbReference type="EC" id="3.1.-.-" evidence="7"/>
<name>A0A0K2Y5F8_9HELI</name>
<protein>
    <recommendedName>
        <fullName evidence="7">Endoribonuclease YbeY</fullName>
        <ecNumber evidence="7">3.1.-.-</ecNumber>
    </recommendedName>
</protein>
<feature type="binding site" evidence="7">
    <location>
        <position position="109"/>
    </location>
    <ligand>
        <name>Zn(2+)</name>
        <dbReference type="ChEBI" id="CHEBI:29105"/>
        <note>catalytic</note>
    </ligand>
</feature>
<comment type="similarity">
    <text evidence="1 7">Belongs to the endoribonuclease YbeY family.</text>
</comment>
<keyword evidence="7" id="KW-0963">Cytoplasm</keyword>
<dbReference type="GeneID" id="82131493"/>
<dbReference type="InterPro" id="IPR023091">
    <property type="entry name" value="MetalPrtase_cat_dom_sf_prd"/>
</dbReference>
<organism evidence="8 9">
    <name type="scientific">Helicobacter ailurogastricus</name>
    <dbReference type="NCBI Taxonomy" id="1578720"/>
    <lineage>
        <taxon>Bacteria</taxon>
        <taxon>Pseudomonadati</taxon>
        <taxon>Campylobacterota</taxon>
        <taxon>Epsilonproteobacteria</taxon>
        <taxon>Campylobacterales</taxon>
        <taxon>Helicobacteraceae</taxon>
        <taxon>Helicobacter</taxon>
    </lineage>
</organism>
<keyword evidence="4 7" id="KW-0255">Endonuclease</keyword>
<keyword evidence="2 7" id="KW-0540">Nuclease</keyword>
<evidence type="ECO:0000256" key="1">
    <source>
        <dbReference type="ARBA" id="ARBA00010875"/>
    </source>
</evidence>
<dbReference type="EMBL" id="CDMG01000002">
    <property type="protein sequence ID" value="CRF52355.1"/>
    <property type="molecule type" value="Genomic_DNA"/>
</dbReference>
<keyword evidence="7" id="KW-0698">rRNA processing</keyword>
<feature type="binding site" evidence="7">
    <location>
        <position position="115"/>
    </location>
    <ligand>
        <name>Zn(2+)</name>
        <dbReference type="ChEBI" id="CHEBI:29105"/>
        <note>catalytic</note>
    </ligand>
</feature>
<dbReference type="Proteomes" id="UP000043437">
    <property type="component" value="Unassembled WGS sequence"/>
</dbReference>
<dbReference type="SUPFAM" id="SSF55486">
    <property type="entry name" value="Metalloproteases ('zincins'), catalytic domain"/>
    <property type="match status" value="1"/>
</dbReference>
<feature type="binding site" evidence="7">
    <location>
        <position position="105"/>
    </location>
    <ligand>
        <name>Zn(2+)</name>
        <dbReference type="ChEBI" id="CHEBI:29105"/>
        <note>catalytic</note>
    </ligand>
</feature>
<evidence type="ECO:0000256" key="7">
    <source>
        <dbReference type="HAMAP-Rule" id="MF_00009"/>
    </source>
</evidence>
<evidence type="ECO:0000256" key="4">
    <source>
        <dbReference type="ARBA" id="ARBA00022759"/>
    </source>
</evidence>
<dbReference type="GO" id="GO:0004222">
    <property type="term" value="F:metalloendopeptidase activity"/>
    <property type="evidence" value="ECO:0007669"/>
    <property type="project" value="InterPro"/>
</dbReference>
<reference evidence="9" key="1">
    <citation type="submission" date="2014-12" db="EMBL/GenBank/DDBJ databases">
        <authorList>
            <person name="Jaenicke S."/>
        </authorList>
    </citation>
    <scope>NUCLEOTIDE SEQUENCE [LARGE SCALE GENOMIC DNA]</scope>
</reference>
<dbReference type="GO" id="GO:0004521">
    <property type="term" value="F:RNA endonuclease activity"/>
    <property type="evidence" value="ECO:0007669"/>
    <property type="project" value="UniProtKB-UniRule"/>
</dbReference>
<dbReference type="PANTHER" id="PTHR46986:SF1">
    <property type="entry name" value="ENDORIBONUCLEASE YBEY, CHLOROPLASTIC"/>
    <property type="match status" value="1"/>
</dbReference>
<dbReference type="PROSITE" id="PS01306">
    <property type="entry name" value="UPF0054"/>
    <property type="match status" value="1"/>
</dbReference>
<evidence type="ECO:0000313" key="9">
    <source>
        <dbReference type="Proteomes" id="UP000043437"/>
    </source>
</evidence>
<dbReference type="HAMAP" id="MF_00009">
    <property type="entry name" value="Endoribonucl_YbeY"/>
    <property type="match status" value="1"/>
</dbReference>
<comment type="function">
    <text evidence="7">Single strand-specific metallo-endoribonuclease involved in late-stage 70S ribosome quality control and in maturation of the 3' terminus of the 16S rRNA.</text>
</comment>
<sequence length="146" mass="16561">MEFQIDLIDEVQSELEDLEQHLSPLMAHLGRNGGVELVLVSPKRIQELNNLYRGVDKPTDVLSFPIDMPAADLLGSVVINIEQAKEEAQKRGHRLLDEVTLLFLHGYLHLLGYDHESDNGEQRTLEEEIIQAFNLPPSLIVRTENL</sequence>
<evidence type="ECO:0000256" key="2">
    <source>
        <dbReference type="ARBA" id="ARBA00022722"/>
    </source>
</evidence>
<dbReference type="Pfam" id="PF02130">
    <property type="entry name" value="YbeY"/>
    <property type="match status" value="1"/>
</dbReference>
<dbReference type="PANTHER" id="PTHR46986">
    <property type="entry name" value="ENDORIBONUCLEASE YBEY, CHLOROPLASTIC"/>
    <property type="match status" value="1"/>
</dbReference>
<keyword evidence="7" id="KW-0690">Ribosome biogenesis</keyword>
<evidence type="ECO:0000313" key="8">
    <source>
        <dbReference type="EMBL" id="CRF52355.1"/>
    </source>
</evidence>
<dbReference type="AlphaFoldDB" id="A0A0K2Y5F8"/>
<dbReference type="Gene3D" id="3.40.390.30">
    <property type="entry name" value="Metalloproteases ('zincins'), catalytic domain"/>
    <property type="match status" value="1"/>
</dbReference>
<accession>A0A0K2Y5F8</accession>
<keyword evidence="6 7" id="KW-0862">Zinc</keyword>
<dbReference type="RefSeq" id="WP_053944953.1">
    <property type="nucleotide sequence ID" value="NZ_CDMG01000002.1"/>
</dbReference>
<keyword evidence="3 7" id="KW-0479">Metal-binding</keyword>
<evidence type="ECO:0000256" key="3">
    <source>
        <dbReference type="ARBA" id="ARBA00022723"/>
    </source>
</evidence>
<dbReference type="InterPro" id="IPR020549">
    <property type="entry name" value="YbeY_CS"/>
</dbReference>
<dbReference type="InterPro" id="IPR002036">
    <property type="entry name" value="YbeY"/>
</dbReference>
<proteinExistence type="inferred from homology"/>
<gene>
    <name evidence="7" type="primary">ybeY</name>
    <name evidence="8" type="ORF">HAL07_04810</name>
</gene>
<dbReference type="NCBIfam" id="TIGR00043">
    <property type="entry name" value="rRNA maturation RNase YbeY"/>
    <property type="match status" value="1"/>
</dbReference>
<comment type="cofactor">
    <cofactor evidence="7">
        <name>Zn(2+)</name>
        <dbReference type="ChEBI" id="CHEBI:29105"/>
    </cofactor>
    <text evidence="7">Binds 1 zinc ion.</text>
</comment>
<dbReference type="GO" id="GO:0006364">
    <property type="term" value="P:rRNA processing"/>
    <property type="evidence" value="ECO:0007669"/>
    <property type="project" value="UniProtKB-UniRule"/>
</dbReference>
<comment type="subcellular location">
    <subcellularLocation>
        <location evidence="7">Cytoplasm</location>
    </subcellularLocation>
</comment>
<evidence type="ECO:0000256" key="5">
    <source>
        <dbReference type="ARBA" id="ARBA00022801"/>
    </source>
</evidence>
<dbReference type="GO" id="GO:0008270">
    <property type="term" value="F:zinc ion binding"/>
    <property type="evidence" value="ECO:0007669"/>
    <property type="project" value="UniProtKB-UniRule"/>
</dbReference>